<dbReference type="Gene3D" id="2.60.40.640">
    <property type="match status" value="1"/>
</dbReference>
<protein>
    <recommendedName>
        <fullName evidence="3">Arrestin-like N-terminal domain-containing protein</fullName>
    </recommendedName>
</protein>
<comment type="caution">
    <text evidence="1">The sequence shown here is derived from an EMBL/GenBank/DDBJ whole genome shotgun (WGS) entry which is preliminary data.</text>
</comment>
<organism evidence="1 2">
    <name type="scientific">Cladophialophora yegresii CBS 114405</name>
    <dbReference type="NCBI Taxonomy" id="1182544"/>
    <lineage>
        <taxon>Eukaryota</taxon>
        <taxon>Fungi</taxon>
        <taxon>Dikarya</taxon>
        <taxon>Ascomycota</taxon>
        <taxon>Pezizomycotina</taxon>
        <taxon>Eurotiomycetes</taxon>
        <taxon>Chaetothyriomycetidae</taxon>
        <taxon>Chaetothyriales</taxon>
        <taxon>Herpotrichiellaceae</taxon>
        <taxon>Cladophialophora</taxon>
    </lineage>
</organism>
<dbReference type="Proteomes" id="UP000019473">
    <property type="component" value="Unassembled WGS sequence"/>
</dbReference>
<gene>
    <name evidence="1" type="ORF">A1O7_06984</name>
</gene>
<proteinExistence type="predicted"/>
<reference evidence="1 2" key="1">
    <citation type="submission" date="2013-03" db="EMBL/GenBank/DDBJ databases">
        <title>The Genome Sequence of Cladophialophora yegresii CBS 114405.</title>
        <authorList>
            <consortium name="The Broad Institute Genomics Platform"/>
            <person name="Cuomo C."/>
            <person name="de Hoog S."/>
            <person name="Gorbushina A."/>
            <person name="Walker B."/>
            <person name="Young S.K."/>
            <person name="Zeng Q."/>
            <person name="Gargeya S."/>
            <person name="Fitzgerald M."/>
            <person name="Haas B."/>
            <person name="Abouelleil A."/>
            <person name="Allen A.W."/>
            <person name="Alvarado L."/>
            <person name="Arachchi H.M."/>
            <person name="Berlin A.M."/>
            <person name="Chapman S.B."/>
            <person name="Gainer-Dewar J."/>
            <person name="Goldberg J."/>
            <person name="Griggs A."/>
            <person name="Gujja S."/>
            <person name="Hansen M."/>
            <person name="Howarth C."/>
            <person name="Imamovic A."/>
            <person name="Ireland A."/>
            <person name="Larimer J."/>
            <person name="McCowan C."/>
            <person name="Murphy C."/>
            <person name="Pearson M."/>
            <person name="Poon T.W."/>
            <person name="Priest M."/>
            <person name="Roberts A."/>
            <person name="Saif S."/>
            <person name="Shea T."/>
            <person name="Sisk P."/>
            <person name="Sykes S."/>
            <person name="Wortman J."/>
            <person name="Nusbaum C."/>
            <person name="Birren B."/>
        </authorList>
    </citation>
    <scope>NUCLEOTIDE SEQUENCE [LARGE SCALE GENOMIC DNA]</scope>
    <source>
        <strain evidence="1 2">CBS 114405</strain>
    </source>
</reference>
<keyword evidence="2" id="KW-1185">Reference proteome</keyword>
<dbReference type="EMBL" id="AMGW01000005">
    <property type="protein sequence ID" value="EXJ56640.1"/>
    <property type="molecule type" value="Genomic_DNA"/>
</dbReference>
<evidence type="ECO:0008006" key="3">
    <source>
        <dbReference type="Google" id="ProtNLM"/>
    </source>
</evidence>
<dbReference type="GeneID" id="19181559"/>
<name>W9VUD8_9EURO</name>
<sequence>MRKKIEIDIILRDGENATYSTHEVIRGRVVLNSAEDAVLDDLRITLKGKASIRLKRPLDLAMVAGYLVGEHTFLRMSAPVSSPVLLQGRSARGVISYSIPFNFTVPQNLLQYACMHNTKDDQSVKTAHLLLPPSLGKFKRAGILVHDLGPETTTVTYAVYASVRRFTPDLTPVLIEKAVRVRICPRREEVPPILVRRDDPYYKLREEKAVYKGCLKLGKVAGRLVAQTSQPSSLKLPCPHTDTGSLPIVMSTVNLRFYPAADGERPPKLKLITYKLHSSTFSGAAPYESLPTQSECHVDISLLSFG</sequence>
<dbReference type="PANTHER" id="PTHR31904:SF1">
    <property type="entry name" value="BYPASS OF STOP CODON PROTEIN 5-RELATED"/>
    <property type="match status" value="1"/>
</dbReference>
<dbReference type="RefSeq" id="XP_007759174.1">
    <property type="nucleotide sequence ID" value="XM_007760984.1"/>
</dbReference>
<dbReference type="InterPro" id="IPR039634">
    <property type="entry name" value="Bul1-like"/>
</dbReference>
<accession>W9VUD8</accession>
<evidence type="ECO:0000313" key="1">
    <source>
        <dbReference type="EMBL" id="EXJ56640.1"/>
    </source>
</evidence>
<dbReference type="eggNOG" id="ENOG502QSAC">
    <property type="taxonomic scope" value="Eukaryota"/>
</dbReference>
<dbReference type="VEuPathDB" id="FungiDB:A1O7_06984"/>
<dbReference type="InterPro" id="IPR014752">
    <property type="entry name" value="Arrestin-like_C"/>
</dbReference>
<evidence type="ECO:0000313" key="2">
    <source>
        <dbReference type="Proteomes" id="UP000019473"/>
    </source>
</evidence>
<dbReference type="OrthoDB" id="2283785at2759"/>
<dbReference type="PANTHER" id="PTHR31904">
    <property type="entry name" value="BYPASS OF STOP CODON PROTEIN 5-RELATED"/>
    <property type="match status" value="1"/>
</dbReference>
<dbReference type="HOGENOM" id="CLU_079926_0_0_1"/>
<dbReference type="AlphaFoldDB" id="W9VUD8"/>
<dbReference type="STRING" id="1182544.W9VUD8"/>